<dbReference type="PANTHER" id="PTHR43918">
    <property type="entry name" value="ACETYLCHOLINESTERASE"/>
    <property type="match status" value="1"/>
</dbReference>
<dbReference type="InterPro" id="IPR029058">
    <property type="entry name" value="AB_hydrolase_fold"/>
</dbReference>
<dbReference type="GO" id="GO:0006581">
    <property type="term" value="P:acetylcholine catabolic process"/>
    <property type="evidence" value="ECO:0007669"/>
    <property type="project" value="TreeGrafter"/>
</dbReference>
<sequence length="572" mass="63954">MMIKWNSLLTTVFVLLVCLGVRGADEEIVEVTTFQRGTMRGRVRRSEDGTPVYVFLGIPYANPPVGDLRFKKPKITERFNTPFDAVKMPPACPQYSKQPFPWYDSEPGQSEDCLYLNIWSPNITNINEERRPVKVYVHGGGWFETGSNRMGYYDGYGEALDTKDENGNSRKDGVIVVTINYRLGPLGFLSSGTADAPGNIGLHDISLASSFVSNNIRGFGGDFDRTVYVGQGAGAIAVSLFTQTFQIQGIQDFVLNGATFLSLKALEGVDEKGDPYDNNLRLTDVLAKAVGCQTSVKDKPADTVACLRGVNVSDLMSAMASLSPQGPPNVFLPQFKGKDGFFDKDPYEDFEYGARQSILATFTSDEGSHLLTTAYPKVFGVFGENDVPLSAACAKLMTRRFLKKFNQSVADALLGDLDRKPSTENRKKVIQAFGDVYFNCPIVFFAEAQKRVVQAERPTKFYMLEREVNPPYNPWAKWMGSVEFNNVQTDFEHADGTLTINNQTYKFTDQQREQSRVRKEIFVSFANKKELPFDEFTTEDPAYSVLSVDGKLSEKKSNYHGQNCDILRPYFM</sequence>
<dbReference type="PROSITE" id="PS00941">
    <property type="entry name" value="CARBOXYLESTERASE_B_2"/>
    <property type="match status" value="1"/>
</dbReference>
<comment type="caution">
    <text evidence="7">The sequence shown here is derived from an EMBL/GenBank/DDBJ whole genome shotgun (WGS) entry which is preliminary data.</text>
</comment>
<gene>
    <name evidence="7" type="ORF">JTE90_018512</name>
</gene>
<evidence type="ECO:0000313" key="7">
    <source>
        <dbReference type="EMBL" id="KAG8185635.1"/>
    </source>
</evidence>
<evidence type="ECO:0000256" key="2">
    <source>
        <dbReference type="ARBA" id="ARBA00022487"/>
    </source>
</evidence>
<dbReference type="PANTHER" id="PTHR43918:SF4">
    <property type="entry name" value="CARBOXYLIC ESTER HYDROLASE"/>
    <property type="match status" value="1"/>
</dbReference>
<dbReference type="GO" id="GO:0019695">
    <property type="term" value="P:choline metabolic process"/>
    <property type="evidence" value="ECO:0007669"/>
    <property type="project" value="TreeGrafter"/>
</dbReference>
<keyword evidence="2" id="KW-0719">Serine esterase</keyword>
<evidence type="ECO:0000313" key="8">
    <source>
        <dbReference type="Proteomes" id="UP000827092"/>
    </source>
</evidence>
<keyword evidence="3" id="KW-0378">Hydrolase</keyword>
<dbReference type="Gene3D" id="3.40.50.1820">
    <property type="entry name" value="alpha/beta hydrolase"/>
    <property type="match status" value="1"/>
</dbReference>
<name>A0AAV6UN60_9ARAC</name>
<feature type="chain" id="PRO_5043608177" description="Carboxylesterase type B domain-containing protein" evidence="5">
    <location>
        <begin position="25"/>
        <end position="572"/>
    </location>
</feature>
<keyword evidence="4" id="KW-0325">Glycoprotein</keyword>
<dbReference type="InterPro" id="IPR019819">
    <property type="entry name" value="Carboxylesterase_B_CS"/>
</dbReference>
<feature type="domain" description="Carboxylesterase type B" evidence="6">
    <location>
        <begin position="28"/>
        <end position="529"/>
    </location>
</feature>
<accession>A0AAV6UN60</accession>
<proteinExistence type="inferred from homology"/>
<dbReference type="Proteomes" id="UP000827092">
    <property type="component" value="Unassembled WGS sequence"/>
</dbReference>
<feature type="signal peptide" evidence="5">
    <location>
        <begin position="1"/>
        <end position="24"/>
    </location>
</feature>
<keyword evidence="8" id="KW-1185">Reference proteome</keyword>
<evidence type="ECO:0000256" key="4">
    <source>
        <dbReference type="ARBA" id="ARBA00023180"/>
    </source>
</evidence>
<evidence type="ECO:0000256" key="1">
    <source>
        <dbReference type="ARBA" id="ARBA00005964"/>
    </source>
</evidence>
<comment type="similarity">
    <text evidence="1">Belongs to the type-B carboxylesterase/lipase family.</text>
</comment>
<dbReference type="SUPFAM" id="SSF53474">
    <property type="entry name" value="alpha/beta-Hydrolases"/>
    <property type="match status" value="1"/>
</dbReference>
<dbReference type="Pfam" id="PF00135">
    <property type="entry name" value="COesterase"/>
    <property type="match status" value="1"/>
</dbReference>
<dbReference type="AlphaFoldDB" id="A0AAV6UN60"/>
<evidence type="ECO:0000256" key="3">
    <source>
        <dbReference type="ARBA" id="ARBA00022801"/>
    </source>
</evidence>
<evidence type="ECO:0000259" key="6">
    <source>
        <dbReference type="Pfam" id="PF00135"/>
    </source>
</evidence>
<dbReference type="InterPro" id="IPR050654">
    <property type="entry name" value="AChE-related_enzymes"/>
</dbReference>
<dbReference type="GO" id="GO:0005615">
    <property type="term" value="C:extracellular space"/>
    <property type="evidence" value="ECO:0007669"/>
    <property type="project" value="TreeGrafter"/>
</dbReference>
<dbReference type="GO" id="GO:0005886">
    <property type="term" value="C:plasma membrane"/>
    <property type="evidence" value="ECO:0007669"/>
    <property type="project" value="TreeGrafter"/>
</dbReference>
<reference evidence="7 8" key="1">
    <citation type="journal article" date="2022" name="Nat. Ecol. Evol.">
        <title>A masculinizing supergene underlies an exaggerated male reproductive morph in a spider.</title>
        <authorList>
            <person name="Hendrickx F."/>
            <person name="De Corte Z."/>
            <person name="Sonet G."/>
            <person name="Van Belleghem S.M."/>
            <person name="Kostlbacher S."/>
            <person name="Vangestel C."/>
        </authorList>
    </citation>
    <scope>NUCLEOTIDE SEQUENCE [LARGE SCALE GENOMIC DNA]</scope>
    <source>
        <strain evidence="7">W744_W776</strain>
    </source>
</reference>
<protein>
    <recommendedName>
        <fullName evidence="6">Carboxylesterase type B domain-containing protein</fullName>
    </recommendedName>
</protein>
<organism evidence="7 8">
    <name type="scientific">Oedothorax gibbosus</name>
    <dbReference type="NCBI Taxonomy" id="931172"/>
    <lineage>
        <taxon>Eukaryota</taxon>
        <taxon>Metazoa</taxon>
        <taxon>Ecdysozoa</taxon>
        <taxon>Arthropoda</taxon>
        <taxon>Chelicerata</taxon>
        <taxon>Arachnida</taxon>
        <taxon>Araneae</taxon>
        <taxon>Araneomorphae</taxon>
        <taxon>Entelegynae</taxon>
        <taxon>Araneoidea</taxon>
        <taxon>Linyphiidae</taxon>
        <taxon>Erigoninae</taxon>
        <taxon>Oedothorax</taxon>
    </lineage>
</organism>
<dbReference type="InterPro" id="IPR002018">
    <property type="entry name" value="CarbesteraseB"/>
</dbReference>
<dbReference type="EMBL" id="JAFNEN010000328">
    <property type="protein sequence ID" value="KAG8185635.1"/>
    <property type="molecule type" value="Genomic_DNA"/>
</dbReference>
<keyword evidence="5" id="KW-0732">Signal</keyword>
<dbReference type="GO" id="GO:0003990">
    <property type="term" value="F:acetylcholinesterase activity"/>
    <property type="evidence" value="ECO:0007669"/>
    <property type="project" value="TreeGrafter"/>
</dbReference>
<evidence type="ECO:0000256" key="5">
    <source>
        <dbReference type="SAM" id="SignalP"/>
    </source>
</evidence>